<gene>
    <name evidence="1" type="ORF">GCM10010387_24270</name>
</gene>
<protein>
    <submittedName>
        <fullName evidence="1">Uncharacterized protein</fullName>
    </submittedName>
</protein>
<organism evidence="1 2">
    <name type="scientific">Streptomyces inusitatus</name>
    <dbReference type="NCBI Taxonomy" id="68221"/>
    <lineage>
        <taxon>Bacteria</taxon>
        <taxon>Bacillati</taxon>
        <taxon>Actinomycetota</taxon>
        <taxon>Actinomycetes</taxon>
        <taxon>Kitasatosporales</taxon>
        <taxon>Streptomycetaceae</taxon>
        <taxon>Streptomyces</taxon>
    </lineage>
</organism>
<keyword evidence="2" id="KW-1185">Reference proteome</keyword>
<evidence type="ECO:0000313" key="2">
    <source>
        <dbReference type="Proteomes" id="UP000630936"/>
    </source>
</evidence>
<evidence type="ECO:0000313" key="1">
    <source>
        <dbReference type="EMBL" id="GGZ29960.1"/>
    </source>
</evidence>
<dbReference type="AlphaFoldDB" id="A0A918Q2B5"/>
<proteinExistence type="predicted"/>
<dbReference type="Proteomes" id="UP000630936">
    <property type="component" value="Unassembled WGS sequence"/>
</dbReference>
<comment type="caution">
    <text evidence="1">The sequence shown here is derived from an EMBL/GenBank/DDBJ whole genome shotgun (WGS) entry which is preliminary data.</text>
</comment>
<sequence>MRTHGWAVRLAAQRVRCRSRLQVSAGFPPAFPIRTRMKLSAPSTWITLFTQAGTAASYVRPNRAATP</sequence>
<accession>A0A918Q2B5</accession>
<reference evidence="1" key="2">
    <citation type="submission" date="2020-09" db="EMBL/GenBank/DDBJ databases">
        <authorList>
            <person name="Sun Q."/>
            <person name="Ohkuma M."/>
        </authorList>
    </citation>
    <scope>NUCLEOTIDE SEQUENCE</scope>
    <source>
        <strain evidence="1">JCM 4988</strain>
    </source>
</reference>
<name>A0A918Q2B5_9ACTN</name>
<reference evidence="1" key="1">
    <citation type="journal article" date="2014" name="Int. J. Syst. Evol. Microbiol.">
        <title>Complete genome sequence of Corynebacterium casei LMG S-19264T (=DSM 44701T), isolated from a smear-ripened cheese.</title>
        <authorList>
            <consortium name="US DOE Joint Genome Institute (JGI-PGF)"/>
            <person name="Walter F."/>
            <person name="Albersmeier A."/>
            <person name="Kalinowski J."/>
            <person name="Ruckert C."/>
        </authorList>
    </citation>
    <scope>NUCLEOTIDE SEQUENCE</scope>
    <source>
        <strain evidence="1">JCM 4988</strain>
    </source>
</reference>
<dbReference type="EMBL" id="BMWG01000005">
    <property type="protein sequence ID" value="GGZ29960.1"/>
    <property type="molecule type" value="Genomic_DNA"/>
</dbReference>